<dbReference type="GeneID" id="31005727"/>
<keyword evidence="3" id="KW-1185">Reference proteome</keyword>
<gene>
    <name evidence="2" type="ORF">UA08_05971</name>
</gene>
<organism evidence="2 3">
    <name type="scientific">Talaromyces atroroseus</name>
    <dbReference type="NCBI Taxonomy" id="1441469"/>
    <lineage>
        <taxon>Eukaryota</taxon>
        <taxon>Fungi</taxon>
        <taxon>Dikarya</taxon>
        <taxon>Ascomycota</taxon>
        <taxon>Pezizomycotina</taxon>
        <taxon>Eurotiomycetes</taxon>
        <taxon>Eurotiomycetidae</taxon>
        <taxon>Eurotiales</taxon>
        <taxon>Trichocomaceae</taxon>
        <taxon>Talaromyces</taxon>
        <taxon>Talaromyces sect. Trachyspermi</taxon>
    </lineage>
</organism>
<feature type="compositionally biased region" description="Basic and acidic residues" evidence="1">
    <location>
        <begin position="179"/>
        <end position="195"/>
    </location>
</feature>
<dbReference type="AlphaFoldDB" id="A0A225AD15"/>
<dbReference type="Proteomes" id="UP000214365">
    <property type="component" value="Unassembled WGS sequence"/>
</dbReference>
<name>A0A225AD15_TALAT</name>
<accession>A0A225AD15</accession>
<evidence type="ECO:0000313" key="3">
    <source>
        <dbReference type="Proteomes" id="UP000214365"/>
    </source>
</evidence>
<sequence>MPMENATYSPLDLRDRRRLQNRLSQRKRQSSLEIWGSGVGEKDHALSLDPSDCTGRDVSAFLCGFRGLNSPIDTKGRQVASAAEDMALGRSILPHAQGDFEMSNDGEQNLNFDSNETLLDMDLIQSSVATRPPTLQLTPYSNPSLNVTNIHQERQKGNPHYRSTPRSITSEYVVGEFTNNRERHHTEKPHEKMQDALRPNESSKERPDLISSPKRRGIRATTKCSRSTTLYQKVEDLIDQLLLLYEFGMDIGLVSPDAQIKPPLELVLAEFEKRPLSCCSDTEGTYV</sequence>
<protein>
    <submittedName>
        <fullName evidence="2">Uncharacterized protein</fullName>
    </submittedName>
</protein>
<feature type="region of interest" description="Disordered" evidence="1">
    <location>
        <begin position="178"/>
        <end position="218"/>
    </location>
</feature>
<comment type="caution">
    <text evidence="2">The sequence shown here is derived from an EMBL/GenBank/DDBJ whole genome shotgun (WGS) entry which is preliminary data.</text>
</comment>
<dbReference type="RefSeq" id="XP_020119172.1">
    <property type="nucleotide sequence ID" value="XM_020268300.1"/>
</dbReference>
<evidence type="ECO:0000256" key="1">
    <source>
        <dbReference type="SAM" id="MobiDB-lite"/>
    </source>
</evidence>
<proteinExistence type="predicted"/>
<evidence type="ECO:0000313" key="2">
    <source>
        <dbReference type="EMBL" id="OKL59051.1"/>
    </source>
</evidence>
<dbReference type="EMBL" id="LFMY01000008">
    <property type="protein sequence ID" value="OKL59051.1"/>
    <property type="molecule type" value="Genomic_DNA"/>
</dbReference>
<reference evidence="2 3" key="1">
    <citation type="submission" date="2015-06" db="EMBL/GenBank/DDBJ databases">
        <title>Talaromyces atroroseus IBT 11181 draft genome.</title>
        <authorList>
            <person name="Rasmussen K.B."/>
            <person name="Rasmussen S."/>
            <person name="Petersen B."/>
            <person name="Sicheritz-Ponten T."/>
            <person name="Mortensen U.H."/>
            <person name="Thrane U."/>
        </authorList>
    </citation>
    <scope>NUCLEOTIDE SEQUENCE [LARGE SCALE GENOMIC DNA]</scope>
    <source>
        <strain evidence="2 3">IBT 11181</strain>
    </source>
</reference>